<dbReference type="InterPro" id="IPR036412">
    <property type="entry name" value="HAD-like_sf"/>
</dbReference>
<dbReference type="Gene3D" id="3.40.50.1000">
    <property type="entry name" value="HAD superfamily/HAD-like"/>
    <property type="match status" value="1"/>
</dbReference>
<organism evidence="1 2">
    <name type="scientific">Zhihengliuella alba</name>
    <dbReference type="NCBI Taxonomy" id="547018"/>
    <lineage>
        <taxon>Bacteria</taxon>
        <taxon>Bacillati</taxon>
        <taxon>Actinomycetota</taxon>
        <taxon>Actinomycetes</taxon>
        <taxon>Micrococcales</taxon>
        <taxon>Micrococcaceae</taxon>
        <taxon>Zhihengliuella</taxon>
    </lineage>
</organism>
<dbReference type="InterPro" id="IPR006439">
    <property type="entry name" value="HAD-SF_hydro_IA"/>
</dbReference>
<dbReference type="NCBIfam" id="TIGR01509">
    <property type="entry name" value="HAD-SF-IA-v3"/>
    <property type="match status" value="1"/>
</dbReference>
<gene>
    <name evidence="1" type="ORF">GCM10022377_08550</name>
</gene>
<evidence type="ECO:0000313" key="2">
    <source>
        <dbReference type="Proteomes" id="UP001501536"/>
    </source>
</evidence>
<sequence length="226" mass="23440">MEPAARRGTGPVRLIVEQILFDMDGTLIDSIAAVEAAWQSWAAEFDVVMLPGSEFHGRTAADLVASLVPDDLFEAALDRLEELEREPASPVIALPGALELLAALPADRWSIVTSAARPVAVARLAAAGVPLPDRLVSGDDVEHGKPSPAPFLAGLVRTGPALAFEDTLAGLASARAAGCATVGIIGTYPAEELRPHADHLVDSLSAVTVVESGSRGLVLEVSTAGW</sequence>
<dbReference type="SFLD" id="SFLDG01129">
    <property type="entry name" value="C1.5:_HAD__Beta-PGM__Phosphata"/>
    <property type="match status" value="1"/>
</dbReference>
<protein>
    <submittedName>
        <fullName evidence="1">HAD family hydrolase</fullName>
    </submittedName>
</protein>
<name>A0ABP7D1L3_9MICC</name>
<keyword evidence="1" id="KW-0378">Hydrolase</keyword>
<dbReference type="Proteomes" id="UP001501536">
    <property type="component" value="Unassembled WGS sequence"/>
</dbReference>
<dbReference type="InterPro" id="IPR051806">
    <property type="entry name" value="HAD-like_SPP"/>
</dbReference>
<dbReference type="EMBL" id="BAABCJ010000001">
    <property type="protein sequence ID" value="GAA3697934.1"/>
    <property type="molecule type" value="Genomic_DNA"/>
</dbReference>
<keyword evidence="2" id="KW-1185">Reference proteome</keyword>
<dbReference type="GO" id="GO:0016787">
    <property type="term" value="F:hydrolase activity"/>
    <property type="evidence" value="ECO:0007669"/>
    <property type="project" value="UniProtKB-KW"/>
</dbReference>
<dbReference type="Gene3D" id="1.10.150.240">
    <property type="entry name" value="Putative phosphatase, domain 2"/>
    <property type="match status" value="1"/>
</dbReference>
<dbReference type="InterPro" id="IPR023214">
    <property type="entry name" value="HAD_sf"/>
</dbReference>
<accession>A0ABP7D1L3</accession>
<dbReference type="SUPFAM" id="SSF56784">
    <property type="entry name" value="HAD-like"/>
    <property type="match status" value="1"/>
</dbReference>
<reference evidence="2" key="1">
    <citation type="journal article" date="2019" name="Int. J. Syst. Evol. Microbiol.">
        <title>The Global Catalogue of Microorganisms (GCM) 10K type strain sequencing project: providing services to taxonomists for standard genome sequencing and annotation.</title>
        <authorList>
            <consortium name="The Broad Institute Genomics Platform"/>
            <consortium name="The Broad Institute Genome Sequencing Center for Infectious Disease"/>
            <person name="Wu L."/>
            <person name="Ma J."/>
        </authorList>
    </citation>
    <scope>NUCLEOTIDE SEQUENCE [LARGE SCALE GENOMIC DNA]</scope>
    <source>
        <strain evidence="2">JCM 16961</strain>
    </source>
</reference>
<dbReference type="PANTHER" id="PTHR43481:SF4">
    <property type="entry name" value="GLYCEROL-1-PHOSPHATE PHOSPHOHYDROLASE 1-RELATED"/>
    <property type="match status" value="1"/>
</dbReference>
<dbReference type="SFLD" id="SFLDS00003">
    <property type="entry name" value="Haloacid_Dehalogenase"/>
    <property type="match status" value="1"/>
</dbReference>
<dbReference type="Pfam" id="PF00702">
    <property type="entry name" value="Hydrolase"/>
    <property type="match status" value="1"/>
</dbReference>
<dbReference type="RefSeq" id="WP_344881317.1">
    <property type="nucleotide sequence ID" value="NZ_BAABCJ010000001.1"/>
</dbReference>
<dbReference type="InterPro" id="IPR023198">
    <property type="entry name" value="PGP-like_dom2"/>
</dbReference>
<proteinExistence type="predicted"/>
<comment type="caution">
    <text evidence="1">The sequence shown here is derived from an EMBL/GenBank/DDBJ whole genome shotgun (WGS) entry which is preliminary data.</text>
</comment>
<evidence type="ECO:0000313" key="1">
    <source>
        <dbReference type="EMBL" id="GAA3697934.1"/>
    </source>
</evidence>
<dbReference type="PANTHER" id="PTHR43481">
    <property type="entry name" value="FRUCTOSE-1-PHOSPHATE PHOSPHATASE"/>
    <property type="match status" value="1"/>
</dbReference>